<dbReference type="OrthoDB" id="9770450at2"/>
<proteinExistence type="predicted"/>
<comment type="caution">
    <text evidence="2">The sequence shown here is derived from an EMBL/GenBank/DDBJ whole genome shotgun (WGS) entry which is preliminary data.</text>
</comment>
<evidence type="ECO:0000313" key="2">
    <source>
        <dbReference type="EMBL" id="MRH22638.1"/>
    </source>
</evidence>
<dbReference type="Proteomes" id="UP000466730">
    <property type="component" value="Unassembled WGS sequence"/>
</dbReference>
<dbReference type="AlphaFoldDB" id="A0A844BJJ4"/>
<dbReference type="NCBIfam" id="TIGR01539">
    <property type="entry name" value="portal_lambda"/>
    <property type="match status" value="1"/>
</dbReference>
<dbReference type="GO" id="GO:0019068">
    <property type="term" value="P:virion assembly"/>
    <property type="evidence" value="ECO:0007669"/>
    <property type="project" value="InterPro"/>
</dbReference>
<name>A0A844BJJ4_9RHOB</name>
<evidence type="ECO:0000313" key="3">
    <source>
        <dbReference type="Proteomes" id="UP000466730"/>
    </source>
</evidence>
<evidence type="ECO:0000256" key="1">
    <source>
        <dbReference type="SAM" id="MobiDB-lite"/>
    </source>
</evidence>
<dbReference type="RefSeq" id="WP_153749912.1">
    <property type="nucleotide sequence ID" value="NZ_BAAADI010000030.1"/>
</dbReference>
<dbReference type="InterPro" id="IPR006429">
    <property type="entry name" value="Phage_lambda_portal"/>
</dbReference>
<keyword evidence="3" id="KW-1185">Reference proteome</keyword>
<dbReference type="Pfam" id="PF05136">
    <property type="entry name" value="Phage_portal_2"/>
    <property type="match status" value="1"/>
</dbReference>
<reference evidence="2 3" key="1">
    <citation type="submission" date="2019-11" db="EMBL/GenBank/DDBJ databases">
        <title>Draft Whole-Genome sequence of the marine photosynthetic bacterium Rhodovulum strictum DSM 11289.</title>
        <authorList>
            <person name="Kyndt J.A."/>
            <person name="Meyer T.E."/>
        </authorList>
    </citation>
    <scope>NUCLEOTIDE SEQUENCE [LARGE SCALE GENOMIC DNA]</scope>
    <source>
        <strain evidence="2 3">DSM 11289</strain>
    </source>
</reference>
<dbReference type="GO" id="GO:0005198">
    <property type="term" value="F:structural molecule activity"/>
    <property type="evidence" value="ECO:0007669"/>
    <property type="project" value="InterPro"/>
</dbReference>
<protein>
    <submittedName>
        <fullName evidence="2">Phage portal protein</fullName>
    </submittedName>
</protein>
<feature type="region of interest" description="Disordered" evidence="1">
    <location>
        <begin position="422"/>
        <end position="441"/>
    </location>
</feature>
<organism evidence="2 3">
    <name type="scientific">Rhodovulum strictum</name>
    <dbReference type="NCBI Taxonomy" id="58314"/>
    <lineage>
        <taxon>Bacteria</taxon>
        <taxon>Pseudomonadati</taxon>
        <taxon>Pseudomonadota</taxon>
        <taxon>Alphaproteobacteria</taxon>
        <taxon>Rhodobacterales</taxon>
        <taxon>Paracoccaceae</taxon>
        <taxon>Rhodovulum</taxon>
    </lineage>
</organism>
<gene>
    <name evidence="2" type="ORF">GH815_16800</name>
</gene>
<feature type="compositionally biased region" description="Basic and acidic residues" evidence="1">
    <location>
        <begin position="430"/>
        <end position="441"/>
    </location>
</feature>
<accession>A0A844BJJ4</accession>
<sequence>MIHIRNFIRRLVAPAYVRQIEAGGGGWRFQGVPMLPAPQQSALAARGPAKARAAALSMNNPIAARAVEAWAAALVGKGWQVQSQHPDRQIARVLNDELEALVWPLMPMIARAVVRDGECFVRMLSSPDGFRLSLLPADQIDPAMTRDLGDGARIVAGVEFDGSEQVTAYHVLPDAPGTPFGTYGETLRIPASEILHVFDRQFPGQVRGVTWLAPVLLKLADYDAASDAMLMNLKVQALFAGFITDLEGGTAGFDGTEKAGTVNVSLEPGAMRMLPPGSDVKFSQPSGGLSQQVEFIKSQLHEIAAGLGLMYEQLSGDLSQANYSSARFGLLEFRRRAEMLQRTLIEGQLLRPLWRHWIGWKALAGEISPEDATAPDYRAVRFVPPGWQWVDPLKEVNAEVRAIEAGLKSRAEVVAGRGRDLDEVDQEIAGDTRRPAQEGDA</sequence>
<dbReference type="EMBL" id="WJPO01000035">
    <property type="protein sequence ID" value="MRH22638.1"/>
    <property type="molecule type" value="Genomic_DNA"/>
</dbReference>